<sequence length="115" mass="13453">MKFIIKRDPRGIFHFASLQSPAADRLLEGKTPEGGFLNTIVLVEDGVHYTRSTAALRIARRLRFPWPLMYLFIVIPRPLRDAVYGWIAANRYRWFGKDDACMMPTPDIRKRFLEK</sequence>
<gene>
    <name evidence="1" type="primary">yuxK</name>
    <name evidence="1" type="ORF">J42TS3_49310</name>
</gene>
<dbReference type="Proteomes" id="UP000679992">
    <property type="component" value="Unassembled WGS sequence"/>
</dbReference>
<dbReference type="InterPro" id="IPR052927">
    <property type="entry name" value="DCC_oxidoreductase"/>
</dbReference>
<dbReference type="PANTHER" id="PTHR33639">
    <property type="entry name" value="THIOL-DISULFIDE OXIDOREDUCTASE DCC"/>
    <property type="match status" value="1"/>
</dbReference>
<comment type="caution">
    <text evidence="1">The sequence shown here is derived from an EMBL/GenBank/DDBJ whole genome shotgun (WGS) entry which is preliminary data.</text>
</comment>
<evidence type="ECO:0000313" key="1">
    <source>
        <dbReference type="EMBL" id="GIP55896.1"/>
    </source>
</evidence>
<dbReference type="EMBL" id="BOSL01000026">
    <property type="protein sequence ID" value="GIP55896.1"/>
    <property type="molecule type" value="Genomic_DNA"/>
</dbReference>
<keyword evidence="2" id="KW-1185">Reference proteome</keyword>
<name>A0ABQ4MIU0_9BACL</name>
<proteinExistence type="predicted"/>
<evidence type="ECO:0000313" key="2">
    <source>
        <dbReference type="Proteomes" id="UP000679992"/>
    </source>
</evidence>
<accession>A0ABQ4MIU0</accession>
<dbReference type="Pfam" id="PF04134">
    <property type="entry name" value="DCC1-like"/>
    <property type="match status" value="1"/>
</dbReference>
<protein>
    <recommendedName>
        <fullName evidence="3">Thiol-disulfide oxidoreductase DCC</fullName>
    </recommendedName>
</protein>
<organism evidence="1 2">
    <name type="scientific">Paenibacillus vini</name>
    <dbReference type="NCBI Taxonomy" id="1476024"/>
    <lineage>
        <taxon>Bacteria</taxon>
        <taxon>Bacillati</taxon>
        <taxon>Bacillota</taxon>
        <taxon>Bacilli</taxon>
        <taxon>Bacillales</taxon>
        <taxon>Paenibacillaceae</taxon>
        <taxon>Paenibacillus</taxon>
    </lineage>
</organism>
<evidence type="ECO:0008006" key="3">
    <source>
        <dbReference type="Google" id="ProtNLM"/>
    </source>
</evidence>
<dbReference type="InterPro" id="IPR007263">
    <property type="entry name" value="DCC1-like"/>
</dbReference>
<reference evidence="1 2" key="1">
    <citation type="submission" date="2021-03" db="EMBL/GenBank/DDBJ databases">
        <title>Antimicrobial resistance genes in bacteria isolated from Japanese honey, and their potential for conferring macrolide and lincosamide resistance in the American foulbrood pathogen Paenibacillus larvae.</title>
        <authorList>
            <person name="Okamoto M."/>
            <person name="Kumagai M."/>
            <person name="Kanamori H."/>
            <person name="Takamatsu D."/>
        </authorList>
    </citation>
    <scope>NUCLEOTIDE SEQUENCE [LARGE SCALE GENOMIC DNA]</scope>
    <source>
        <strain evidence="1 2">J42TS3</strain>
    </source>
</reference>
<dbReference type="PANTHER" id="PTHR33639:SF2">
    <property type="entry name" value="DUF393 DOMAIN-CONTAINING PROTEIN"/>
    <property type="match status" value="1"/>
</dbReference>